<dbReference type="PRINTS" id="PR00032">
    <property type="entry name" value="HTHARAC"/>
</dbReference>
<dbReference type="RefSeq" id="WP_265688907.1">
    <property type="nucleotide sequence ID" value="NZ_JAKRRX010000146.1"/>
</dbReference>
<comment type="caution">
    <text evidence="5">The sequence shown here is derived from an EMBL/GenBank/DDBJ whole genome shotgun (WGS) entry which is preliminary data.</text>
</comment>
<dbReference type="PROSITE" id="PS01124">
    <property type="entry name" value="HTH_ARAC_FAMILY_2"/>
    <property type="match status" value="1"/>
</dbReference>
<dbReference type="InterPro" id="IPR018060">
    <property type="entry name" value="HTH_AraC"/>
</dbReference>
<evidence type="ECO:0000313" key="5">
    <source>
        <dbReference type="EMBL" id="MCW8335833.1"/>
    </source>
</evidence>
<dbReference type="EMBL" id="JAKRRX010000146">
    <property type="protein sequence ID" value="MCW8335833.1"/>
    <property type="molecule type" value="Genomic_DNA"/>
</dbReference>
<keyword evidence="3" id="KW-0804">Transcription</keyword>
<protein>
    <submittedName>
        <fullName evidence="5">Helix-turn-helix domain-containing protein</fullName>
    </submittedName>
</protein>
<sequence length="337" mass="38412">MSKRNKNIPLVRRENVEFFASLFEELDKKTYALLRESTIPLDIHDNPDYAYLPESCLKNFMEVLGESLSNDKLGVLFWRSCRETYVPKFVSLLTGGTTVREALQEFSDLLKRESSGANVYLQKSGGSWWLVREKAGADEVWFKYAELFSVMCMAEVLRALTDNAWRPTRIGVRSSDIEDFSSLPTLEQAQFFAERPVTALEIPEALLDEKAVITHTASQVFAANHYAEQSDDSFAATFKQAITPYVSVGKLPIKLAAEILRMNVRTLQRKLESEGIIYKTLIEEMVFDQIKHRLTSSSDSITSIANKFGYSDAAHFSRSFKRITGLTPSHFRKHHRK</sequence>
<dbReference type="SUPFAM" id="SSF46689">
    <property type="entry name" value="Homeodomain-like"/>
    <property type="match status" value="1"/>
</dbReference>
<dbReference type="InterPro" id="IPR020449">
    <property type="entry name" value="Tscrpt_reg_AraC-type_HTH"/>
</dbReference>
<dbReference type="PANTHER" id="PTHR47894">
    <property type="entry name" value="HTH-TYPE TRANSCRIPTIONAL REGULATOR GADX"/>
    <property type="match status" value="1"/>
</dbReference>
<organism evidence="5 6">
    <name type="scientific">Vibrio paucivorans</name>
    <dbReference type="NCBI Taxonomy" id="2829489"/>
    <lineage>
        <taxon>Bacteria</taxon>
        <taxon>Pseudomonadati</taxon>
        <taxon>Pseudomonadota</taxon>
        <taxon>Gammaproteobacteria</taxon>
        <taxon>Vibrionales</taxon>
        <taxon>Vibrionaceae</taxon>
        <taxon>Vibrio</taxon>
    </lineage>
</organism>
<keyword evidence="6" id="KW-1185">Reference proteome</keyword>
<reference evidence="5" key="1">
    <citation type="submission" date="2022-02" db="EMBL/GenBank/DDBJ databases">
        <title>Vibrio sp. nov., a new bacterium isolated from Bohai sea, China.</title>
        <authorList>
            <person name="Yuan Y."/>
        </authorList>
    </citation>
    <scope>NUCLEOTIDE SEQUENCE</scope>
    <source>
        <strain evidence="5">DBSS07</strain>
    </source>
</reference>
<keyword evidence="1" id="KW-0805">Transcription regulation</keyword>
<dbReference type="InterPro" id="IPR009057">
    <property type="entry name" value="Homeodomain-like_sf"/>
</dbReference>
<proteinExistence type="predicted"/>
<evidence type="ECO:0000256" key="3">
    <source>
        <dbReference type="ARBA" id="ARBA00023163"/>
    </source>
</evidence>
<evidence type="ECO:0000259" key="4">
    <source>
        <dbReference type="PROSITE" id="PS01124"/>
    </source>
</evidence>
<dbReference type="Pfam" id="PF12833">
    <property type="entry name" value="HTH_18"/>
    <property type="match status" value="1"/>
</dbReference>
<keyword evidence="2" id="KW-0238">DNA-binding</keyword>
<dbReference type="GO" id="GO:0003700">
    <property type="term" value="F:DNA-binding transcription factor activity"/>
    <property type="evidence" value="ECO:0007669"/>
    <property type="project" value="InterPro"/>
</dbReference>
<evidence type="ECO:0000313" key="6">
    <source>
        <dbReference type="Proteomes" id="UP001155586"/>
    </source>
</evidence>
<dbReference type="SMART" id="SM00342">
    <property type="entry name" value="HTH_ARAC"/>
    <property type="match status" value="1"/>
</dbReference>
<dbReference type="PANTHER" id="PTHR47894:SF4">
    <property type="entry name" value="HTH-TYPE TRANSCRIPTIONAL REGULATOR GADX"/>
    <property type="match status" value="1"/>
</dbReference>
<accession>A0A9X3HTP8</accession>
<dbReference type="GO" id="GO:0005829">
    <property type="term" value="C:cytosol"/>
    <property type="evidence" value="ECO:0007669"/>
    <property type="project" value="TreeGrafter"/>
</dbReference>
<dbReference type="GO" id="GO:0000976">
    <property type="term" value="F:transcription cis-regulatory region binding"/>
    <property type="evidence" value="ECO:0007669"/>
    <property type="project" value="TreeGrafter"/>
</dbReference>
<dbReference type="AlphaFoldDB" id="A0A9X3HTP8"/>
<feature type="domain" description="HTH araC/xylS-type" evidence="4">
    <location>
        <begin position="236"/>
        <end position="334"/>
    </location>
</feature>
<name>A0A9X3HTP8_9VIBR</name>
<evidence type="ECO:0000256" key="1">
    <source>
        <dbReference type="ARBA" id="ARBA00023015"/>
    </source>
</evidence>
<dbReference type="Gene3D" id="1.10.10.60">
    <property type="entry name" value="Homeodomain-like"/>
    <property type="match status" value="1"/>
</dbReference>
<evidence type="ECO:0000256" key="2">
    <source>
        <dbReference type="ARBA" id="ARBA00023125"/>
    </source>
</evidence>
<dbReference type="Proteomes" id="UP001155586">
    <property type="component" value="Unassembled WGS sequence"/>
</dbReference>
<gene>
    <name evidence="5" type="ORF">MD483_18640</name>
</gene>